<keyword evidence="11" id="KW-0469">Meiosis</keyword>
<evidence type="ECO:0000313" key="16">
    <source>
        <dbReference type="Proteomes" id="UP000190648"/>
    </source>
</evidence>
<name>A0A1V4J392_PATFA</name>
<protein>
    <recommendedName>
        <fullName evidence="4">Protein maelstrom homolog</fullName>
    </recommendedName>
</protein>
<dbReference type="InterPro" id="IPR039259">
    <property type="entry name" value="Protein_maelstrom"/>
</dbReference>
<dbReference type="PANTHER" id="PTHR21358">
    <property type="entry name" value="PROTEIN MAELSTROM HOMOLOG"/>
    <property type="match status" value="1"/>
</dbReference>
<feature type="domain" description="Maelstrom" evidence="14">
    <location>
        <begin position="128"/>
        <end position="325"/>
    </location>
</feature>
<evidence type="ECO:0000256" key="1">
    <source>
        <dbReference type="ARBA" id="ARBA00004123"/>
    </source>
</evidence>
<evidence type="ECO:0000256" key="2">
    <source>
        <dbReference type="ARBA" id="ARBA00004496"/>
    </source>
</evidence>
<proteinExistence type="inferred from homology"/>
<dbReference type="GO" id="GO:0007140">
    <property type="term" value="P:male meiotic nuclear division"/>
    <property type="evidence" value="ECO:0007669"/>
    <property type="project" value="TreeGrafter"/>
</dbReference>
<keyword evidence="9" id="KW-0943">RNA-mediated gene silencing</keyword>
<dbReference type="Proteomes" id="UP000190648">
    <property type="component" value="Unassembled WGS sequence"/>
</dbReference>
<keyword evidence="7" id="KW-0221">Differentiation</keyword>
<evidence type="ECO:0000259" key="14">
    <source>
        <dbReference type="Pfam" id="PF13017"/>
    </source>
</evidence>
<sequence length="410" mass="46341">MAQRKGSRSPYCLFVCDQLPELQRRGLPVTGVVDAVPYCSEAWALLTKEEKMAYAEKARKWNVKKHSQKTAEQMRNMAHPVPAHLATKAPSATSLPDASMSWKNDQAVVTDIFYFLNIYSHGKLPSHCEQRFLPCEIGCVKYSLQDGIMADFHHFIDPEVPPRGFRYHCQAASDATHKIPISGFNLLRTCYAVVLRELLEFVQPARGVRPYFYCRSNDRFRINWCLRRMASLTGIESHPELLAVEDLVIELYRKKYQKEPSKNWVCRELDAFLWDFSSNTRCKWHEENDIPCCALASCKKMAYCISKSLANVYGVSLTAAHLPLQDSDCGKSTNTKMVVLAAGRFQKMKAEGSGCDRHFTSPSQDKEFVPSNCDSPCGVKTSLYGISTMRGRGITRLLKSASDLSKSFSN</sequence>
<evidence type="ECO:0000256" key="8">
    <source>
        <dbReference type="ARBA" id="ARBA00023125"/>
    </source>
</evidence>
<dbReference type="InterPro" id="IPR024970">
    <property type="entry name" value="Maelstrom"/>
</dbReference>
<keyword evidence="6" id="KW-0963">Cytoplasm</keyword>
<dbReference type="SUPFAM" id="SSF47095">
    <property type="entry name" value="HMG-box"/>
    <property type="match status" value="1"/>
</dbReference>
<evidence type="ECO:0000259" key="13">
    <source>
        <dbReference type="Pfam" id="PF09011"/>
    </source>
</evidence>
<dbReference type="InterPro" id="IPR036910">
    <property type="entry name" value="HMG_box_dom_sf"/>
</dbReference>
<dbReference type="EMBL" id="LSYS01009367">
    <property type="protein sequence ID" value="OPJ66524.1"/>
    <property type="molecule type" value="Genomic_DNA"/>
</dbReference>
<comment type="function">
    <text evidence="12">Plays a central role during spermatogenesis by repressing transposable elements and preventing their mobilization, which is essential for the germline integrity. Acts via the piRNA metabolic process, which mediates the repression of transposable elements during meiosis by forming complexes composed of piRNAs and Piwi proteins and governs the methylation and subsequent repression of transposons. Its association with piP-bodies suggests a participation in the secondary piRNAs metabolic process. Required for the localization of germ-cell factors to the meiotic nuage.</text>
</comment>
<reference evidence="15 16" key="1">
    <citation type="submission" date="2016-02" db="EMBL/GenBank/DDBJ databases">
        <title>Band-tailed pigeon sequencing and assembly.</title>
        <authorList>
            <person name="Soares A.E."/>
            <person name="Novak B.J."/>
            <person name="Rice E.S."/>
            <person name="O'Connell B."/>
            <person name="Chang D."/>
            <person name="Weber S."/>
            <person name="Shapiro B."/>
        </authorList>
    </citation>
    <scope>NUCLEOTIDE SEQUENCE [LARGE SCALE GENOMIC DNA]</scope>
    <source>
        <strain evidence="15">BTP2013</strain>
        <tissue evidence="15">Blood</tissue>
    </source>
</reference>
<dbReference type="GO" id="GO:0043186">
    <property type="term" value="C:P granule"/>
    <property type="evidence" value="ECO:0007669"/>
    <property type="project" value="TreeGrafter"/>
</dbReference>
<keyword evidence="10" id="KW-0539">Nucleus</keyword>
<accession>A0A1V4J392</accession>
<evidence type="ECO:0000313" key="15">
    <source>
        <dbReference type="EMBL" id="OPJ66524.1"/>
    </source>
</evidence>
<evidence type="ECO:0000256" key="12">
    <source>
        <dbReference type="ARBA" id="ARBA00025698"/>
    </source>
</evidence>
<gene>
    <name evidence="15" type="primary">MAEL</name>
    <name evidence="15" type="ORF">AV530_016568</name>
</gene>
<evidence type="ECO:0000256" key="11">
    <source>
        <dbReference type="ARBA" id="ARBA00023254"/>
    </source>
</evidence>
<dbReference type="PANTHER" id="PTHR21358:SF4">
    <property type="entry name" value="PROTEIN MAELSTROM HOMOLOG"/>
    <property type="match status" value="1"/>
</dbReference>
<dbReference type="OrthoDB" id="24555at2759"/>
<dbReference type="GO" id="GO:0060964">
    <property type="term" value="P:regulation of miRNA-mediated gene silencing"/>
    <property type="evidence" value="ECO:0007669"/>
    <property type="project" value="InterPro"/>
</dbReference>
<feature type="domain" description="HMG box" evidence="13">
    <location>
        <begin position="3"/>
        <end position="67"/>
    </location>
</feature>
<dbReference type="Pfam" id="PF09011">
    <property type="entry name" value="HMG_box_2"/>
    <property type="match status" value="1"/>
</dbReference>
<evidence type="ECO:0000256" key="9">
    <source>
        <dbReference type="ARBA" id="ARBA00023158"/>
    </source>
</evidence>
<dbReference type="GO" id="GO:0043565">
    <property type="term" value="F:sequence-specific DNA binding"/>
    <property type="evidence" value="ECO:0007669"/>
    <property type="project" value="TreeGrafter"/>
</dbReference>
<evidence type="ECO:0000256" key="3">
    <source>
        <dbReference type="ARBA" id="ARBA00007057"/>
    </source>
</evidence>
<dbReference type="Pfam" id="PF13017">
    <property type="entry name" value="Maelstrom"/>
    <property type="match status" value="1"/>
</dbReference>
<comment type="similarity">
    <text evidence="3">Belongs to the maelstrom family.</text>
</comment>
<dbReference type="InterPro" id="IPR009071">
    <property type="entry name" value="HMG_box_dom"/>
</dbReference>
<evidence type="ECO:0000256" key="7">
    <source>
        <dbReference type="ARBA" id="ARBA00022782"/>
    </source>
</evidence>
<comment type="subcellular location">
    <subcellularLocation>
        <location evidence="2">Cytoplasm</location>
    </subcellularLocation>
    <subcellularLocation>
        <location evidence="1">Nucleus</location>
    </subcellularLocation>
</comment>
<keyword evidence="8" id="KW-0238">DNA-binding</keyword>
<dbReference type="GO" id="GO:0007283">
    <property type="term" value="P:spermatogenesis"/>
    <property type="evidence" value="ECO:0007669"/>
    <property type="project" value="TreeGrafter"/>
</dbReference>
<evidence type="ECO:0000256" key="5">
    <source>
        <dbReference type="ARBA" id="ARBA00022473"/>
    </source>
</evidence>
<evidence type="ECO:0000256" key="10">
    <source>
        <dbReference type="ARBA" id="ARBA00023242"/>
    </source>
</evidence>
<comment type="caution">
    <text evidence="15">The sequence shown here is derived from an EMBL/GenBank/DDBJ whole genome shotgun (WGS) entry which is preliminary data.</text>
</comment>
<evidence type="ECO:0000256" key="4">
    <source>
        <dbReference type="ARBA" id="ARBA00021076"/>
    </source>
</evidence>
<keyword evidence="5" id="KW-0217">Developmental protein</keyword>
<keyword evidence="16" id="KW-1185">Reference proteome</keyword>
<dbReference type="AlphaFoldDB" id="A0A1V4J392"/>
<dbReference type="GO" id="GO:0045892">
    <property type="term" value="P:negative regulation of DNA-templated transcription"/>
    <property type="evidence" value="ECO:0007669"/>
    <property type="project" value="TreeGrafter"/>
</dbReference>
<dbReference type="GO" id="GO:0030154">
    <property type="term" value="P:cell differentiation"/>
    <property type="evidence" value="ECO:0007669"/>
    <property type="project" value="UniProtKB-KW"/>
</dbReference>
<dbReference type="GO" id="GO:0034587">
    <property type="term" value="P:piRNA processing"/>
    <property type="evidence" value="ECO:0007669"/>
    <property type="project" value="TreeGrafter"/>
</dbReference>
<organism evidence="15 16">
    <name type="scientific">Patagioenas fasciata monilis</name>
    <dbReference type="NCBI Taxonomy" id="372326"/>
    <lineage>
        <taxon>Eukaryota</taxon>
        <taxon>Metazoa</taxon>
        <taxon>Chordata</taxon>
        <taxon>Craniata</taxon>
        <taxon>Vertebrata</taxon>
        <taxon>Euteleostomi</taxon>
        <taxon>Archelosauria</taxon>
        <taxon>Archosauria</taxon>
        <taxon>Dinosauria</taxon>
        <taxon>Saurischia</taxon>
        <taxon>Theropoda</taxon>
        <taxon>Coelurosauria</taxon>
        <taxon>Aves</taxon>
        <taxon>Neognathae</taxon>
        <taxon>Neoaves</taxon>
        <taxon>Columbimorphae</taxon>
        <taxon>Columbiformes</taxon>
        <taxon>Columbidae</taxon>
        <taxon>Patagioenas</taxon>
    </lineage>
</organism>
<dbReference type="Gene3D" id="1.10.30.10">
    <property type="entry name" value="High mobility group box domain"/>
    <property type="match status" value="1"/>
</dbReference>
<dbReference type="GO" id="GO:0005634">
    <property type="term" value="C:nucleus"/>
    <property type="evidence" value="ECO:0007669"/>
    <property type="project" value="UniProtKB-SubCell"/>
</dbReference>
<evidence type="ECO:0000256" key="6">
    <source>
        <dbReference type="ARBA" id="ARBA00022490"/>
    </source>
</evidence>